<sequence>MASTKSLQKAWGHYPEITREEEIYAGTVDVSVNAVREAAENTKHLRAVVPEINAVIASKTQNRISRIVEVVLGAAIALDASDVHIEPEEKHARLRFRLDGILQDVTFFDMATYGMTNSRIKILSRLKLNLKNQAQDGRFSVDLGYTKFEVRVSVIPGSYGESVVLRLLDPKSISASLEDLGMHTILLAAVKKEIAKPNGMILTTGPTGSGKTTTLYAFLRKVHVPGVKIITIEDPVEYHLEGITQTQVDTEKQYTFANGLRSAMRQDPDVIMIGEIRDEETAGIAINASLTGHLVFSTLHTNNAAGSFPRLIDLGVDPKTIASAITIAMAQRLVRKLCQVCKEERPIPEADQKRIGSVLKTMPKAVSIPQEKKYWIAKGCDKCNNIGYTGRTGVFEGILVDREIEKIARENPSEREIAATAASQGIPTMQQDGVLKVLMGITSLQELERVVNLE</sequence>
<evidence type="ECO:0000313" key="6">
    <source>
        <dbReference type="Proteomes" id="UP000176493"/>
    </source>
</evidence>
<dbReference type="Pfam" id="PF00437">
    <property type="entry name" value="T2SSE"/>
    <property type="match status" value="1"/>
</dbReference>
<dbReference type="SUPFAM" id="SSF52540">
    <property type="entry name" value="P-loop containing nucleoside triphosphate hydrolases"/>
    <property type="match status" value="1"/>
</dbReference>
<protein>
    <recommendedName>
        <fullName evidence="4">Bacterial type II secretion system protein E domain-containing protein</fullName>
    </recommendedName>
</protein>
<evidence type="ECO:0000256" key="3">
    <source>
        <dbReference type="ARBA" id="ARBA00022840"/>
    </source>
</evidence>
<dbReference type="Gene3D" id="3.40.50.300">
    <property type="entry name" value="P-loop containing nucleotide triphosphate hydrolases"/>
    <property type="match status" value="1"/>
</dbReference>
<name>A0A1G2MGX5_9BACT</name>
<dbReference type="EMBL" id="MHRJ01000016">
    <property type="protein sequence ID" value="OHA23073.1"/>
    <property type="molecule type" value="Genomic_DNA"/>
</dbReference>
<dbReference type="GO" id="GO:0016887">
    <property type="term" value="F:ATP hydrolysis activity"/>
    <property type="evidence" value="ECO:0007669"/>
    <property type="project" value="TreeGrafter"/>
</dbReference>
<evidence type="ECO:0000259" key="4">
    <source>
        <dbReference type="PROSITE" id="PS00662"/>
    </source>
</evidence>
<dbReference type="Proteomes" id="UP000176493">
    <property type="component" value="Unassembled WGS sequence"/>
</dbReference>
<feature type="domain" description="Bacterial type II secretion system protein E" evidence="4">
    <location>
        <begin position="264"/>
        <end position="278"/>
    </location>
</feature>
<dbReference type="Gene3D" id="3.30.450.90">
    <property type="match status" value="1"/>
</dbReference>
<dbReference type="GO" id="GO:0005524">
    <property type="term" value="F:ATP binding"/>
    <property type="evidence" value="ECO:0007669"/>
    <property type="project" value="UniProtKB-KW"/>
</dbReference>
<comment type="caution">
    <text evidence="5">The sequence shown here is derived from an EMBL/GenBank/DDBJ whole genome shotgun (WGS) entry which is preliminary data.</text>
</comment>
<dbReference type="InterPro" id="IPR001482">
    <property type="entry name" value="T2SS/T4SS_dom"/>
</dbReference>
<dbReference type="PROSITE" id="PS00662">
    <property type="entry name" value="T2SP_E"/>
    <property type="match status" value="1"/>
</dbReference>
<dbReference type="CDD" id="cd01129">
    <property type="entry name" value="PulE-GspE-like"/>
    <property type="match status" value="1"/>
</dbReference>
<evidence type="ECO:0000256" key="1">
    <source>
        <dbReference type="ARBA" id="ARBA00006611"/>
    </source>
</evidence>
<dbReference type="InterPro" id="IPR027417">
    <property type="entry name" value="P-loop_NTPase"/>
</dbReference>
<dbReference type="GO" id="GO:0005886">
    <property type="term" value="C:plasma membrane"/>
    <property type="evidence" value="ECO:0007669"/>
    <property type="project" value="TreeGrafter"/>
</dbReference>
<keyword evidence="2" id="KW-0547">Nucleotide-binding</keyword>
<dbReference type="InterPro" id="IPR003593">
    <property type="entry name" value="AAA+_ATPase"/>
</dbReference>
<dbReference type="PANTHER" id="PTHR30258">
    <property type="entry name" value="TYPE II SECRETION SYSTEM PROTEIN GSPE-RELATED"/>
    <property type="match status" value="1"/>
</dbReference>
<proteinExistence type="inferred from homology"/>
<organism evidence="5 6">
    <name type="scientific">Candidatus Taylorbacteria bacterium RIFCSPHIGHO2_02_49_25</name>
    <dbReference type="NCBI Taxonomy" id="1802305"/>
    <lineage>
        <taxon>Bacteria</taxon>
        <taxon>Candidatus Tayloriibacteriota</taxon>
    </lineage>
</organism>
<reference evidence="5 6" key="1">
    <citation type="journal article" date="2016" name="Nat. Commun.">
        <title>Thousands of microbial genomes shed light on interconnected biogeochemical processes in an aquifer system.</title>
        <authorList>
            <person name="Anantharaman K."/>
            <person name="Brown C.T."/>
            <person name="Hug L.A."/>
            <person name="Sharon I."/>
            <person name="Castelle C.J."/>
            <person name="Probst A.J."/>
            <person name="Thomas B.C."/>
            <person name="Singh A."/>
            <person name="Wilkins M.J."/>
            <person name="Karaoz U."/>
            <person name="Brodie E.L."/>
            <person name="Williams K.H."/>
            <person name="Hubbard S.S."/>
            <person name="Banfield J.F."/>
        </authorList>
    </citation>
    <scope>NUCLEOTIDE SEQUENCE [LARGE SCALE GENOMIC DNA]</scope>
</reference>
<accession>A0A1G2MGX5</accession>
<dbReference type="PANTHER" id="PTHR30258:SF3">
    <property type="entry name" value="SLL1921 PROTEIN"/>
    <property type="match status" value="1"/>
</dbReference>
<dbReference type="AlphaFoldDB" id="A0A1G2MGX5"/>
<comment type="similarity">
    <text evidence="1">Belongs to the GSP E family.</text>
</comment>
<dbReference type="SMART" id="SM00382">
    <property type="entry name" value="AAA"/>
    <property type="match status" value="1"/>
</dbReference>
<keyword evidence="3" id="KW-0067">ATP-binding</keyword>
<evidence type="ECO:0000313" key="5">
    <source>
        <dbReference type="EMBL" id="OHA23073.1"/>
    </source>
</evidence>
<evidence type="ECO:0000256" key="2">
    <source>
        <dbReference type="ARBA" id="ARBA00022741"/>
    </source>
</evidence>
<gene>
    <name evidence="5" type="ORF">A2W52_00350</name>
</gene>